<evidence type="ECO:0008006" key="6">
    <source>
        <dbReference type="Google" id="ProtNLM"/>
    </source>
</evidence>
<feature type="compositionally biased region" description="Polar residues" evidence="2">
    <location>
        <begin position="889"/>
        <end position="914"/>
    </location>
</feature>
<feature type="coiled-coil region" evidence="1">
    <location>
        <begin position="769"/>
        <end position="834"/>
    </location>
</feature>
<evidence type="ECO:0000256" key="2">
    <source>
        <dbReference type="SAM" id="MobiDB-lite"/>
    </source>
</evidence>
<organism evidence="4 5">
    <name type="scientific">Crepidotus variabilis</name>
    <dbReference type="NCBI Taxonomy" id="179855"/>
    <lineage>
        <taxon>Eukaryota</taxon>
        <taxon>Fungi</taxon>
        <taxon>Dikarya</taxon>
        <taxon>Basidiomycota</taxon>
        <taxon>Agaricomycotina</taxon>
        <taxon>Agaricomycetes</taxon>
        <taxon>Agaricomycetidae</taxon>
        <taxon>Agaricales</taxon>
        <taxon>Agaricineae</taxon>
        <taxon>Crepidotaceae</taxon>
        <taxon>Crepidotus</taxon>
    </lineage>
</organism>
<comment type="caution">
    <text evidence="4">The sequence shown here is derived from an EMBL/GenBank/DDBJ whole genome shotgun (WGS) entry which is preliminary data.</text>
</comment>
<keyword evidence="3" id="KW-0812">Transmembrane</keyword>
<sequence>MPATPSPSSSGFHFPGSAQKKEQPNAHPYAIRTSSTAILSRSNSTSSNASVGAHHYIPSSPSPAATKHAAVKHHRPSRHRYSRSLTSDNPQPLPPPPSGVSPSPTREMFSEEPEVYDDTPTRRNQRAETLPSSVGAPVQHVDLPDDPKSWTPSQVSTYLSSTLRAGSANLPGPVAKDIATFIRERRITGRIFLRLSEDDLIQFGVNQLWRTTLLTASRGLRQTILRGRIWGFGNTPTSPQDEEDQGNLSSSSSNLSSGGLGPSSAGRRSRHSSTASSSSERNRVQDLIESLERSSSAQSGMDEEGTTSEYNGRRSLSPTKLSGNGNHFSSNQHHSNYVSASPKPHGGRALPARGTVNNLFSPAQMEAEIAVEEKEDDPTIKQVARKNIHGREPRMLPFPPTHGGMMSPTHTGGSGGYQYPQALTPDQSGSTTFSSTMYTSSSPAIPSDFEMGFRPRVYSPHSQAYMVRHNPASPSNSGSGGKRLLPFPPVTGENQLHHPKPRRLVGTNTGVDDLDELEENIVAGGYESESESRLGTIKATSSMSASDTNTDAYTTASEGRSGQSDTNSIFSNGTAYQRAEDEEEEPSMEELLASQEDISAATLSNSISGVEAWEMELGDTVKRIGGKESLSPSSKANAKRGSNGSVAEIGRKAGRNKTGTIGTMGSKKDGDGLKRGGIMGLFDLQPPAEQEPQGVEEEVHAAPPAEKVQQVIDDRLNLLEDRERLVRSREEAVTLREEDVGRREVAFEQSRSSWKMRQASEEEQLSLGFKDVRDQAEEIEHRERNLKAKEQAVGVKEDSLRRKEAEIRRKEEEVDSSKKRVAEKEEMIVEEERRRAALDGMENALWPIPLGLLRKCWGTFVLPIVGEDRTPAFLHPSVAKRPSELTEAPASSSSSTNGHGHQHTNGAASSTSAPYRTSTWSIKRDMFLGRAPGGGYLVLMSIGVCVVALRVLSKRAGGVVGNRR</sequence>
<feature type="compositionally biased region" description="Low complexity" evidence="2">
    <location>
        <begin position="246"/>
        <end position="279"/>
    </location>
</feature>
<evidence type="ECO:0000313" key="4">
    <source>
        <dbReference type="EMBL" id="KAF9526331.1"/>
    </source>
</evidence>
<feature type="region of interest" description="Disordered" evidence="2">
    <location>
        <begin position="875"/>
        <end position="914"/>
    </location>
</feature>
<reference evidence="4" key="1">
    <citation type="submission" date="2020-11" db="EMBL/GenBank/DDBJ databases">
        <authorList>
            <consortium name="DOE Joint Genome Institute"/>
            <person name="Ahrendt S."/>
            <person name="Riley R."/>
            <person name="Andreopoulos W."/>
            <person name="Labutti K."/>
            <person name="Pangilinan J."/>
            <person name="Ruiz-Duenas F.J."/>
            <person name="Barrasa J.M."/>
            <person name="Sanchez-Garcia M."/>
            <person name="Camarero S."/>
            <person name="Miyauchi S."/>
            <person name="Serrano A."/>
            <person name="Linde D."/>
            <person name="Babiker R."/>
            <person name="Drula E."/>
            <person name="Ayuso-Fernandez I."/>
            <person name="Pacheco R."/>
            <person name="Padilla G."/>
            <person name="Ferreira P."/>
            <person name="Barriuso J."/>
            <person name="Kellner H."/>
            <person name="Castanera R."/>
            <person name="Alfaro M."/>
            <person name="Ramirez L."/>
            <person name="Pisabarro A.G."/>
            <person name="Kuo A."/>
            <person name="Tritt A."/>
            <person name="Lipzen A."/>
            <person name="He G."/>
            <person name="Yan M."/>
            <person name="Ng V."/>
            <person name="Cullen D."/>
            <person name="Martin F."/>
            <person name="Rosso M.-N."/>
            <person name="Henrissat B."/>
            <person name="Hibbett D."/>
            <person name="Martinez A.T."/>
            <person name="Grigoriev I.V."/>
        </authorList>
    </citation>
    <scope>NUCLEOTIDE SEQUENCE</scope>
    <source>
        <strain evidence="4">CBS 506.95</strain>
    </source>
</reference>
<keyword evidence="3" id="KW-1133">Transmembrane helix</keyword>
<dbReference type="EMBL" id="MU157872">
    <property type="protein sequence ID" value="KAF9526331.1"/>
    <property type="molecule type" value="Genomic_DNA"/>
</dbReference>
<feature type="compositionally biased region" description="Basic residues" evidence="2">
    <location>
        <begin position="69"/>
        <end position="82"/>
    </location>
</feature>
<feature type="region of interest" description="Disordered" evidence="2">
    <location>
        <begin position="1"/>
        <end position="138"/>
    </location>
</feature>
<accession>A0A9P6EBG3</accession>
<feature type="compositionally biased region" description="Polar residues" evidence="2">
    <location>
        <begin position="538"/>
        <end position="575"/>
    </location>
</feature>
<protein>
    <recommendedName>
        <fullName evidence="6">SAM domain-containing protein</fullName>
    </recommendedName>
</protein>
<dbReference type="Proteomes" id="UP000807306">
    <property type="component" value="Unassembled WGS sequence"/>
</dbReference>
<dbReference type="OrthoDB" id="2425321at2759"/>
<dbReference type="Gene3D" id="1.10.150.50">
    <property type="entry name" value="Transcription Factor, Ets-1"/>
    <property type="match status" value="1"/>
</dbReference>
<evidence type="ECO:0000313" key="5">
    <source>
        <dbReference type="Proteomes" id="UP000807306"/>
    </source>
</evidence>
<feature type="region of interest" description="Disordered" evidence="2">
    <location>
        <begin position="527"/>
        <end position="591"/>
    </location>
</feature>
<dbReference type="SUPFAM" id="SSF47769">
    <property type="entry name" value="SAM/Pointed domain"/>
    <property type="match status" value="1"/>
</dbReference>
<evidence type="ECO:0000256" key="3">
    <source>
        <dbReference type="SAM" id="Phobius"/>
    </source>
</evidence>
<keyword evidence="1" id="KW-0175">Coiled coil</keyword>
<feature type="region of interest" description="Disordered" evidence="2">
    <location>
        <begin position="230"/>
        <end position="350"/>
    </location>
</feature>
<feature type="transmembrane region" description="Helical" evidence="3">
    <location>
        <begin position="933"/>
        <end position="953"/>
    </location>
</feature>
<feature type="region of interest" description="Disordered" evidence="2">
    <location>
        <begin position="624"/>
        <end position="673"/>
    </location>
</feature>
<name>A0A9P6EBG3_9AGAR</name>
<keyword evidence="5" id="KW-1185">Reference proteome</keyword>
<proteinExistence type="predicted"/>
<feature type="compositionally biased region" description="Basic and acidic residues" evidence="2">
    <location>
        <begin position="280"/>
        <end position="292"/>
    </location>
</feature>
<feature type="compositionally biased region" description="Low complexity" evidence="2">
    <location>
        <begin position="33"/>
        <end position="50"/>
    </location>
</feature>
<dbReference type="InterPro" id="IPR013761">
    <property type="entry name" value="SAM/pointed_sf"/>
</dbReference>
<evidence type="ECO:0000256" key="1">
    <source>
        <dbReference type="SAM" id="Coils"/>
    </source>
</evidence>
<dbReference type="AlphaFoldDB" id="A0A9P6EBG3"/>
<gene>
    <name evidence="4" type="ORF">CPB83DRAFT_908443</name>
</gene>
<feature type="compositionally biased region" description="Low complexity" evidence="2">
    <location>
        <begin position="1"/>
        <end position="17"/>
    </location>
</feature>
<keyword evidence="3" id="KW-0472">Membrane</keyword>
<feature type="compositionally biased region" description="Polar residues" evidence="2">
    <location>
        <begin position="630"/>
        <end position="645"/>
    </location>
</feature>
<feature type="compositionally biased region" description="Polar residues" evidence="2">
    <location>
        <begin position="307"/>
        <end position="339"/>
    </location>
</feature>